<dbReference type="Proteomes" id="UP000323242">
    <property type="component" value="Unassembled WGS sequence"/>
</dbReference>
<dbReference type="GO" id="GO:0022857">
    <property type="term" value="F:transmembrane transporter activity"/>
    <property type="evidence" value="ECO:0007669"/>
    <property type="project" value="InterPro"/>
</dbReference>
<reference evidence="9 10" key="1">
    <citation type="submission" date="2019-08" db="EMBL/GenBank/DDBJ databases">
        <title>Draft genome for granaticin producer strain Streptomyces parvus C05.</title>
        <authorList>
            <person name="Gonzalez-Pimentel J.L."/>
        </authorList>
    </citation>
    <scope>NUCLEOTIDE SEQUENCE [LARGE SCALE GENOMIC DNA]</scope>
    <source>
        <strain evidence="9 10">C05</strain>
    </source>
</reference>
<protein>
    <submittedName>
        <fullName evidence="9">Iron chelate uptake ABC transporter family permease subunit</fullName>
    </submittedName>
</protein>
<keyword evidence="5 8" id="KW-0812">Transmembrane</keyword>
<feature type="transmembrane region" description="Helical" evidence="8">
    <location>
        <begin position="176"/>
        <end position="198"/>
    </location>
</feature>
<dbReference type="GO" id="GO:0033214">
    <property type="term" value="P:siderophore-iron import into cell"/>
    <property type="evidence" value="ECO:0007669"/>
    <property type="project" value="TreeGrafter"/>
</dbReference>
<dbReference type="Pfam" id="PF01032">
    <property type="entry name" value="FecCD"/>
    <property type="match status" value="1"/>
</dbReference>
<feature type="transmembrane region" description="Helical" evidence="8">
    <location>
        <begin position="125"/>
        <end position="144"/>
    </location>
</feature>
<feature type="transmembrane region" description="Helical" evidence="8">
    <location>
        <begin position="356"/>
        <end position="376"/>
    </location>
</feature>
<feature type="transmembrane region" description="Helical" evidence="8">
    <location>
        <begin position="95"/>
        <end position="113"/>
    </location>
</feature>
<name>A0A5D4JDA1_9ACTN</name>
<comment type="caution">
    <text evidence="9">The sequence shown here is derived from an EMBL/GenBank/DDBJ whole genome shotgun (WGS) entry which is preliminary data.</text>
</comment>
<evidence type="ECO:0000313" key="10">
    <source>
        <dbReference type="Proteomes" id="UP000323242"/>
    </source>
</evidence>
<dbReference type="InterPro" id="IPR037294">
    <property type="entry name" value="ABC_BtuC-like"/>
</dbReference>
<dbReference type="CDD" id="cd06550">
    <property type="entry name" value="TM_ABC_iron-siderophores_like"/>
    <property type="match status" value="1"/>
</dbReference>
<feature type="transmembrane region" description="Helical" evidence="8">
    <location>
        <begin position="40"/>
        <end position="63"/>
    </location>
</feature>
<keyword evidence="7 8" id="KW-0472">Membrane</keyword>
<dbReference type="SUPFAM" id="SSF81345">
    <property type="entry name" value="ABC transporter involved in vitamin B12 uptake, BtuC"/>
    <property type="match status" value="1"/>
</dbReference>
<feature type="transmembrane region" description="Helical" evidence="8">
    <location>
        <begin position="315"/>
        <end position="336"/>
    </location>
</feature>
<dbReference type="InterPro" id="IPR000522">
    <property type="entry name" value="ABC_transptr_permease_BtuC"/>
</dbReference>
<sequence length="384" mass="39378">MTATTELRPAAEGSGRASAATRPVRWWSGRVSFRMHRRTALVSAGALLLAALLLLASLCVGSYPVPVPDVARALFYGTGDRLAVHFVNQERLPQALLAILAGCALGMSGAIFQSVSRNALASPDVIGFNSGAATGAILVIVTFGGAAASVAAGAIVGGLVTALLVSALASRGGLHGIRLVLIGLGVTAMLGSVNSYLLTRSSLNDAQNAHIWLVGTLNGRGWSSVQIMAVALLLLVPLVLLFGRRLRMMELGDDLATGLGVRVNRSRLALTVLGIGLCGVAVASAGPIPFIALAAPQIAVMISRSPGVSLVSAGAVGAGLLSAAHLASSQFFATLVWANRQVGWIQVVEESQRNNLLPVGVTTAVLGGVYLAWVLFKRRGTGTA</sequence>
<organism evidence="9 10">
    <name type="scientific">Streptomyces parvus</name>
    <dbReference type="NCBI Taxonomy" id="66428"/>
    <lineage>
        <taxon>Bacteria</taxon>
        <taxon>Bacillati</taxon>
        <taxon>Actinomycetota</taxon>
        <taxon>Actinomycetes</taxon>
        <taxon>Kitasatosporales</taxon>
        <taxon>Streptomycetaceae</taxon>
        <taxon>Streptomyces</taxon>
    </lineage>
</organism>
<keyword evidence="4" id="KW-1003">Cell membrane</keyword>
<dbReference type="Gene3D" id="1.10.3470.10">
    <property type="entry name" value="ABC transporter involved in vitamin B12 uptake, BtuC"/>
    <property type="match status" value="1"/>
</dbReference>
<evidence type="ECO:0000256" key="6">
    <source>
        <dbReference type="ARBA" id="ARBA00022989"/>
    </source>
</evidence>
<keyword evidence="6 8" id="KW-1133">Transmembrane helix</keyword>
<evidence type="ECO:0000256" key="3">
    <source>
        <dbReference type="ARBA" id="ARBA00022448"/>
    </source>
</evidence>
<feature type="transmembrane region" description="Helical" evidence="8">
    <location>
        <begin position="150"/>
        <end position="169"/>
    </location>
</feature>
<dbReference type="GO" id="GO:0005886">
    <property type="term" value="C:plasma membrane"/>
    <property type="evidence" value="ECO:0007669"/>
    <property type="project" value="UniProtKB-SubCell"/>
</dbReference>
<evidence type="ECO:0000256" key="2">
    <source>
        <dbReference type="ARBA" id="ARBA00007935"/>
    </source>
</evidence>
<gene>
    <name evidence="9" type="ORF">FY004_16840</name>
</gene>
<evidence type="ECO:0000256" key="8">
    <source>
        <dbReference type="SAM" id="Phobius"/>
    </source>
</evidence>
<proteinExistence type="inferred from homology"/>
<feature type="transmembrane region" description="Helical" evidence="8">
    <location>
        <begin position="268"/>
        <end position="295"/>
    </location>
</feature>
<evidence type="ECO:0000256" key="4">
    <source>
        <dbReference type="ARBA" id="ARBA00022475"/>
    </source>
</evidence>
<dbReference type="AlphaFoldDB" id="A0A5D4JDA1"/>
<dbReference type="EMBL" id="VSZQ01000081">
    <property type="protein sequence ID" value="TYR63451.1"/>
    <property type="molecule type" value="Genomic_DNA"/>
</dbReference>
<evidence type="ECO:0000313" key="9">
    <source>
        <dbReference type="EMBL" id="TYR63451.1"/>
    </source>
</evidence>
<feature type="transmembrane region" description="Helical" evidence="8">
    <location>
        <begin position="222"/>
        <end position="242"/>
    </location>
</feature>
<evidence type="ECO:0000256" key="1">
    <source>
        <dbReference type="ARBA" id="ARBA00004651"/>
    </source>
</evidence>
<keyword evidence="10" id="KW-1185">Reference proteome</keyword>
<accession>A0A5D4JDA1</accession>
<dbReference type="PANTHER" id="PTHR30472:SF24">
    <property type="entry name" value="FERRIC ENTEROBACTIN TRANSPORT SYSTEM PERMEASE PROTEIN FEPG"/>
    <property type="match status" value="1"/>
</dbReference>
<dbReference type="RefSeq" id="WP_148903008.1">
    <property type="nucleotide sequence ID" value="NZ_VSZQ01000081.1"/>
</dbReference>
<evidence type="ECO:0000256" key="7">
    <source>
        <dbReference type="ARBA" id="ARBA00023136"/>
    </source>
</evidence>
<evidence type="ECO:0000256" key="5">
    <source>
        <dbReference type="ARBA" id="ARBA00022692"/>
    </source>
</evidence>
<dbReference type="PANTHER" id="PTHR30472">
    <property type="entry name" value="FERRIC ENTEROBACTIN TRANSPORT SYSTEM PERMEASE PROTEIN"/>
    <property type="match status" value="1"/>
</dbReference>
<keyword evidence="3" id="KW-0813">Transport</keyword>
<comment type="subcellular location">
    <subcellularLocation>
        <location evidence="1">Cell membrane</location>
        <topology evidence="1">Multi-pass membrane protein</topology>
    </subcellularLocation>
</comment>
<comment type="similarity">
    <text evidence="2">Belongs to the binding-protein-dependent transport system permease family. FecCD subfamily.</text>
</comment>